<dbReference type="GO" id="GO:0000155">
    <property type="term" value="F:phosphorelay sensor kinase activity"/>
    <property type="evidence" value="ECO:0007669"/>
    <property type="project" value="InterPro"/>
</dbReference>
<organism evidence="8 9">
    <name type="scientific">Nostocoides australiense Ben110</name>
    <dbReference type="NCBI Taxonomy" id="1193182"/>
    <lineage>
        <taxon>Bacteria</taxon>
        <taxon>Bacillati</taxon>
        <taxon>Actinomycetota</taxon>
        <taxon>Actinomycetes</taxon>
        <taxon>Micrococcales</taxon>
        <taxon>Intrasporangiaceae</taxon>
        <taxon>Nostocoides</taxon>
    </lineage>
</organism>
<keyword evidence="6" id="KW-1133">Transmembrane helix</keyword>
<reference evidence="8 9" key="1">
    <citation type="journal article" date="2013" name="ISME J.">
        <title>A metabolic model for members of the genus Tetrasphaera involved in enhanced biological phosphorus removal.</title>
        <authorList>
            <person name="Kristiansen R."/>
            <person name="Nguyen H.T.T."/>
            <person name="Saunders A.M."/>
            <person name="Nielsen J.L."/>
            <person name="Wimmer R."/>
            <person name="Le V.Q."/>
            <person name="McIlroy S.J."/>
            <person name="Petrovski S."/>
            <person name="Seviour R.J."/>
            <person name="Calteau A."/>
            <person name="Nielsen K.L."/>
            <person name="Nielsen P.H."/>
        </authorList>
    </citation>
    <scope>NUCLEOTIDE SEQUENCE [LARGE SCALE GENOMIC DNA]</scope>
    <source>
        <strain evidence="8 9">Ben110</strain>
    </source>
</reference>
<dbReference type="SUPFAM" id="SSF55874">
    <property type="entry name" value="ATPase domain of HSP90 chaperone/DNA topoisomerase II/histidine kinase"/>
    <property type="match status" value="1"/>
</dbReference>
<sequence>MTVEAGSSHEDLETTWQRQMVFWHLVFAAVWLGAVIVTLLYDSGPRGRGLELACIVGVGVAYAALGARGLARENEWQGAAYLLIAWGLVITVQWLNPNTETWILFFALFPQTWALLSRWRAFSVTILVTLAIGVVQWWQSDRSSGDAAGVIVSTTLSLVLSLGLGLFIATMANEASARAKTIDELRAAQAKLAAAERESGVAQERERLSREIHDTLAQGFTSVLTLTRAARAALGRGDVETALARLDLIEQTAGDNLHEARLMVAELTPGHLQSRSLAEALERLAATVSAESGLRVEMQTRGMPIALGGATDVVLLRTAQEAITNARRHSGARHVTMQLVYGEDVRLIVTDDGRGFDTSTPRRGFGLDGIQSRAQAIGGTVEVRSASDHGTTIDVALPAEPDPVAAEPDLGRTGLPPSLSRSES</sequence>
<keyword evidence="4" id="KW-0175">Coiled coil</keyword>
<evidence type="ECO:0000256" key="5">
    <source>
        <dbReference type="SAM" id="MobiDB-lite"/>
    </source>
</evidence>
<dbReference type="InterPro" id="IPR036890">
    <property type="entry name" value="HATPase_C_sf"/>
</dbReference>
<feature type="region of interest" description="Disordered" evidence="5">
    <location>
        <begin position="387"/>
        <end position="424"/>
    </location>
</feature>
<keyword evidence="2" id="KW-0418">Kinase</keyword>
<feature type="transmembrane region" description="Helical" evidence="6">
    <location>
        <begin position="83"/>
        <end position="109"/>
    </location>
</feature>
<gene>
    <name evidence="8" type="ORF">BN11_420022</name>
</gene>
<protein>
    <submittedName>
        <fullName evidence="8">Two-component system, sensor protein</fullName>
    </submittedName>
</protein>
<feature type="compositionally biased region" description="Low complexity" evidence="5">
    <location>
        <begin position="395"/>
        <end position="408"/>
    </location>
</feature>
<dbReference type="PANTHER" id="PTHR24421">
    <property type="entry name" value="NITRATE/NITRITE SENSOR PROTEIN NARX-RELATED"/>
    <property type="match status" value="1"/>
</dbReference>
<proteinExistence type="predicted"/>
<evidence type="ECO:0000259" key="7">
    <source>
        <dbReference type="PROSITE" id="PS50109"/>
    </source>
</evidence>
<feature type="coiled-coil region" evidence="4">
    <location>
        <begin position="178"/>
        <end position="205"/>
    </location>
</feature>
<keyword evidence="9" id="KW-1185">Reference proteome</keyword>
<evidence type="ECO:0000256" key="1">
    <source>
        <dbReference type="ARBA" id="ARBA00022679"/>
    </source>
</evidence>
<dbReference type="Gene3D" id="3.30.565.10">
    <property type="entry name" value="Histidine kinase-like ATPase, C-terminal domain"/>
    <property type="match status" value="1"/>
</dbReference>
<dbReference type="CDD" id="cd16917">
    <property type="entry name" value="HATPase_UhpB-NarQ-NarX-like"/>
    <property type="match status" value="1"/>
</dbReference>
<feature type="transmembrane region" description="Helical" evidence="6">
    <location>
        <begin position="20"/>
        <end position="40"/>
    </location>
</feature>
<evidence type="ECO:0000256" key="2">
    <source>
        <dbReference type="ARBA" id="ARBA00022777"/>
    </source>
</evidence>
<dbReference type="Pfam" id="PF02518">
    <property type="entry name" value="HATPase_c"/>
    <property type="match status" value="1"/>
</dbReference>
<comment type="caution">
    <text evidence="8">The sequence shown here is derived from an EMBL/GenBank/DDBJ whole genome shotgun (WGS) entry which is preliminary data.</text>
</comment>
<evidence type="ECO:0000256" key="4">
    <source>
        <dbReference type="SAM" id="Coils"/>
    </source>
</evidence>
<dbReference type="Gene3D" id="1.20.5.1930">
    <property type="match status" value="1"/>
</dbReference>
<dbReference type="PIRSF" id="PIRSF037434">
    <property type="entry name" value="STHK_ChrS"/>
    <property type="match status" value="1"/>
</dbReference>
<dbReference type="GO" id="GO:0046983">
    <property type="term" value="F:protein dimerization activity"/>
    <property type="evidence" value="ECO:0007669"/>
    <property type="project" value="InterPro"/>
</dbReference>
<evidence type="ECO:0000313" key="8">
    <source>
        <dbReference type="EMBL" id="CCH74292.1"/>
    </source>
</evidence>
<dbReference type="InterPro" id="IPR011712">
    <property type="entry name" value="Sig_transdc_His_kin_sub3_dim/P"/>
</dbReference>
<evidence type="ECO:0000256" key="6">
    <source>
        <dbReference type="SAM" id="Phobius"/>
    </source>
</evidence>
<keyword evidence="1" id="KW-0808">Transferase</keyword>
<dbReference type="AlphaFoldDB" id="W6JYS8"/>
<keyword evidence="6" id="KW-0812">Transmembrane</keyword>
<feature type="transmembrane region" description="Helical" evidence="6">
    <location>
        <begin position="52"/>
        <end position="71"/>
    </location>
</feature>
<feature type="transmembrane region" description="Helical" evidence="6">
    <location>
        <begin position="150"/>
        <end position="172"/>
    </location>
</feature>
<dbReference type="PROSITE" id="PS50109">
    <property type="entry name" value="HIS_KIN"/>
    <property type="match status" value="1"/>
</dbReference>
<accession>W6JYS8</accession>
<keyword evidence="6" id="KW-0472">Membrane</keyword>
<dbReference type="Pfam" id="PF07730">
    <property type="entry name" value="HisKA_3"/>
    <property type="match status" value="1"/>
</dbReference>
<keyword evidence="3" id="KW-0902">Two-component regulatory system</keyword>
<dbReference type="SMART" id="SM00387">
    <property type="entry name" value="HATPase_c"/>
    <property type="match status" value="1"/>
</dbReference>
<feature type="domain" description="Histidine kinase" evidence="7">
    <location>
        <begin position="315"/>
        <end position="401"/>
    </location>
</feature>
<dbReference type="InterPro" id="IPR017205">
    <property type="entry name" value="Sig_transdc_His_kinase_ChrS"/>
</dbReference>
<dbReference type="InterPro" id="IPR003594">
    <property type="entry name" value="HATPase_dom"/>
</dbReference>
<dbReference type="EMBL" id="CAJA01000357">
    <property type="protein sequence ID" value="CCH74292.1"/>
    <property type="molecule type" value="Genomic_DNA"/>
</dbReference>
<dbReference type="RefSeq" id="WP_048694929.1">
    <property type="nucleotide sequence ID" value="NZ_HG764815.1"/>
</dbReference>
<dbReference type="STRING" id="1193182.BN11_420022"/>
<dbReference type="OrthoDB" id="144293at2"/>
<dbReference type="PANTHER" id="PTHR24421:SF59">
    <property type="entry name" value="OXYGEN SENSOR HISTIDINE KINASE NREB"/>
    <property type="match status" value="1"/>
</dbReference>
<evidence type="ECO:0000256" key="3">
    <source>
        <dbReference type="ARBA" id="ARBA00023012"/>
    </source>
</evidence>
<dbReference type="InterPro" id="IPR005467">
    <property type="entry name" value="His_kinase_dom"/>
</dbReference>
<name>W6JYS8_9MICO</name>
<evidence type="ECO:0000313" key="9">
    <source>
        <dbReference type="Proteomes" id="UP000035763"/>
    </source>
</evidence>
<dbReference type="InterPro" id="IPR050482">
    <property type="entry name" value="Sensor_HK_TwoCompSys"/>
</dbReference>
<dbReference type="Proteomes" id="UP000035763">
    <property type="component" value="Unassembled WGS sequence"/>
</dbReference>
<feature type="transmembrane region" description="Helical" evidence="6">
    <location>
        <begin position="121"/>
        <end position="138"/>
    </location>
</feature>
<dbReference type="GO" id="GO:0016020">
    <property type="term" value="C:membrane"/>
    <property type="evidence" value="ECO:0007669"/>
    <property type="project" value="InterPro"/>
</dbReference>